<dbReference type="EMBL" id="UINC01056568">
    <property type="protein sequence ID" value="SVB76755.1"/>
    <property type="molecule type" value="Genomic_DNA"/>
</dbReference>
<evidence type="ECO:0000256" key="2">
    <source>
        <dbReference type="ARBA" id="ARBA00023002"/>
    </source>
</evidence>
<dbReference type="Gene3D" id="3.30.1370.60">
    <property type="entry name" value="Hypothetical oxidoreductase yiak, domain 2"/>
    <property type="match status" value="1"/>
</dbReference>
<keyword evidence="2" id="KW-0560">Oxidoreductase</keyword>
<accession>A0A382GPM6</accession>
<dbReference type="InterPro" id="IPR043143">
    <property type="entry name" value="Mal/L-sulf/L-lact_DH-like_NADP"/>
</dbReference>
<evidence type="ECO:0000256" key="1">
    <source>
        <dbReference type="ARBA" id="ARBA00006056"/>
    </source>
</evidence>
<feature type="non-terminal residue" evidence="3">
    <location>
        <position position="1"/>
    </location>
</feature>
<dbReference type="SUPFAM" id="SSF89733">
    <property type="entry name" value="L-sulfolactate dehydrogenase-like"/>
    <property type="match status" value="1"/>
</dbReference>
<dbReference type="Pfam" id="PF02615">
    <property type="entry name" value="Ldh_2"/>
    <property type="match status" value="1"/>
</dbReference>
<reference evidence="3" key="1">
    <citation type="submission" date="2018-05" db="EMBL/GenBank/DDBJ databases">
        <authorList>
            <person name="Lanie J.A."/>
            <person name="Ng W.-L."/>
            <person name="Kazmierczak K.M."/>
            <person name="Andrzejewski T.M."/>
            <person name="Davidsen T.M."/>
            <person name="Wayne K.J."/>
            <person name="Tettelin H."/>
            <person name="Glass J.I."/>
            <person name="Rusch D."/>
            <person name="Podicherti R."/>
            <person name="Tsui H.-C.T."/>
            <person name="Winkler M.E."/>
        </authorList>
    </citation>
    <scope>NUCLEOTIDE SEQUENCE</scope>
</reference>
<dbReference type="AlphaFoldDB" id="A0A382GPM6"/>
<evidence type="ECO:0000313" key="3">
    <source>
        <dbReference type="EMBL" id="SVB76755.1"/>
    </source>
</evidence>
<proteinExistence type="inferred from homology"/>
<dbReference type="InterPro" id="IPR036111">
    <property type="entry name" value="Mal/L-sulfo/L-lacto_DH-like_sf"/>
</dbReference>
<dbReference type="PANTHER" id="PTHR11091">
    <property type="entry name" value="OXIDOREDUCTASE-RELATED"/>
    <property type="match status" value="1"/>
</dbReference>
<name>A0A382GPM6_9ZZZZ</name>
<comment type="similarity">
    <text evidence="1">Belongs to the LDH2/MDH2 oxidoreductase family.</text>
</comment>
<dbReference type="PANTHER" id="PTHR11091:SF0">
    <property type="entry name" value="MALATE DEHYDROGENASE"/>
    <property type="match status" value="1"/>
</dbReference>
<gene>
    <name evidence="3" type="ORF">METZ01_LOCUS229609</name>
</gene>
<sequence>VHMVAQHEHLIGLMCANGHGSDLAVAPFGGRERRLPTNPLAVGIPTRRDWPIVLDMTTSMTSGGALREYRNRNEPAPDGSIVDGHGRATTDVEDYYNEPLGAMLPLGFPLVGHKGTGLAVVIDILSGALSGAGCSQVDPPESGNALFLAILDIRAFRELDDFHDEVDRFIDFLKSSQPMEGFSEVMLPGEKSHRIRVEREAQGMMVDDTAWGQISTMAEELGVDLPTAQ</sequence>
<evidence type="ECO:0008006" key="4">
    <source>
        <dbReference type="Google" id="ProtNLM"/>
    </source>
</evidence>
<protein>
    <recommendedName>
        <fullName evidence="4">Ldh family oxidoreductase</fullName>
    </recommendedName>
</protein>
<dbReference type="GO" id="GO:0016491">
    <property type="term" value="F:oxidoreductase activity"/>
    <property type="evidence" value="ECO:0007669"/>
    <property type="project" value="UniProtKB-KW"/>
</dbReference>
<organism evidence="3">
    <name type="scientific">marine metagenome</name>
    <dbReference type="NCBI Taxonomy" id="408172"/>
    <lineage>
        <taxon>unclassified sequences</taxon>
        <taxon>metagenomes</taxon>
        <taxon>ecological metagenomes</taxon>
    </lineage>
</organism>
<dbReference type="InterPro" id="IPR003767">
    <property type="entry name" value="Malate/L-lactate_DH-like"/>
</dbReference>